<name>A0AAX2J4M5_KINKI</name>
<organism evidence="12 13">
    <name type="scientific">Kingella kingae</name>
    <dbReference type="NCBI Taxonomy" id="504"/>
    <lineage>
        <taxon>Bacteria</taxon>
        <taxon>Pseudomonadati</taxon>
        <taxon>Pseudomonadota</taxon>
        <taxon>Betaproteobacteria</taxon>
        <taxon>Neisseriales</taxon>
        <taxon>Neisseriaceae</taxon>
        <taxon>Kingella</taxon>
    </lineage>
</organism>
<dbReference type="GeneID" id="93262750"/>
<feature type="domain" description="DRBM" evidence="10">
    <location>
        <begin position="159"/>
        <end position="229"/>
    </location>
</feature>
<dbReference type="GO" id="GO:0019843">
    <property type="term" value="F:rRNA binding"/>
    <property type="evidence" value="ECO:0007669"/>
    <property type="project" value="UniProtKB-KW"/>
</dbReference>
<dbReference type="EMBL" id="LS483426">
    <property type="protein sequence ID" value="SQH25272.1"/>
    <property type="molecule type" value="Genomic_DNA"/>
</dbReference>
<keyword evidence="7 9" id="KW-0378">Hydrolase</keyword>
<dbReference type="GO" id="GO:0006397">
    <property type="term" value="P:mRNA processing"/>
    <property type="evidence" value="ECO:0007669"/>
    <property type="project" value="UniProtKB-UniRule"/>
</dbReference>
<dbReference type="InterPro" id="IPR014720">
    <property type="entry name" value="dsRBD_dom"/>
</dbReference>
<feature type="binding site" evidence="9">
    <location>
        <position position="45"/>
    </location>
    <ligand>
        <name>Mg(2+)</name>
        <dbReference type="ChEBI" id="CHEBI:18420"/>
    </ligand>
</feature>
<evidence type="ECO:0000256" key="7">
    <source>
        <dbReference type="ARBA" id="ARBA00022801"/>
    </source>
</evidence>
<dbReference type="GO" id="GO:0008033">
    <property type="term" value="P:tRNA processing"/>
    <property type="evidence" value="ECO:0007669"/>
    <property type="project" value="UniProtKB-KW"/>
</dbReference>
<dbReference type="CDD" id="cd00593">
    <property type="entry name" value="RIBOc"/>
    <property type="match status" value="1"/>
</dbReference>
<dbReference type="GO" id="GO:0003725">
    <property type="term" value="F:double-stranded RNA binding"/>
    <property type="evidence" value="ECO:0007669"/>
    <property type="project" value="TreeGrafter"/>
</dbReference>
<dbReference type="PANTHER" id="PTHR11207">
    <property type="entry name" value="RIBONUCLEASE III"/>
    <property type="match status" value="1"/>
</dbReference>
<feature type="active site" evidence="9">
    <location>
        <position position="49"/>
    </location>
</feature>
<dbReference type="InterPro" id="IPR036389">
    <property type="entry name" value="RNase_III_sf"/>
</dbReference>
<evidence type="ECO:0000256" key="6">
    <source>
        <dbReference type="ARBA" id="ARBA00022759"/>
    </source>
</evidence>
<dbReference type="InterPro" id="IPR011907">
    <property type="entry name" value="RNase_III"/>
</dbReference>
<protein>
    <recommendedName>
        <fullName evidence="9">Ribonuclease 3</fullName>
        <ecNumber evidence="9">3.1.26.3</ecNumber>
    </recommendedName>
    <alternativeName>
        <fullName evidence="9">Ribonuclease III</fullName>
        <shortName evidence="9">RNase III</shortName>
    </alternativeName>
</protein>
<keyword evidence="5 9" id="KW-0540">Nuclease</keyword>
<accession>A0AAX2J4M5</accession>
<sequence length="241" mass="27274">MNQKVNQQFKSSLQTKLGYIFKQPTWLQQALTHRSAHSQNYERLEFVGDAILDYVITLMLFEAFPNLPEGRLSVLRTHLVKEATLAEVARELGLGKALILGVGELKSGGYDRASILADALEAIFAAIRFDADLPTAERVIRQLFAERVQQIQVQQPDKDHKTRLQEALQAHRLPTPKYRIERQTGEGSDSHFDVSCDLGELGHITYASGSSRRAAEQECAKQALQWLNEQQAKSTQFNKRR</sequence>
<dbReference type="GO" id="GO:0005737">
    <property type="term" value="C:cytoplasm"/>
    <property type="evidence" value="ECO:0007669"/>
    <property type="project" value="UniProtKB-SubCell"/>
</dbReference>
<dbReference type="GO" id="GO:0046872">
    <property type="term" value="F:metal ion binding"/>
    <property type="evidence" value="ECO:0007669"/>
    <property type="project" value="UniProtKB-KW"/>
</dbReference>
<keyword evidence="9" id="KW-0460">Magnesium</keyword>
<comment type="catalytic activity">
    <reaction evidence="1 9">
        <text>Endonucleolytic cleavage to 5'-phosphomonoester.</text>
        <dbReference type="EC" id="3.1.26.3"/>
    </reaction>
</comment>
<evidence type="ECO:0000256" key="9">
    <source>
        <dbReference type="HAMAP-Rule" id="MF_00104"/>
    </source>
</evidence>
<evidence type="ECO:0000256" key="1">
    <source>
        <dbReference type="ARBA" id="ARBA00000109"/>
    </source>
</evidence>
<dbReference type="InterPro" id="IPR000999">
    <property type="entry name" value="RNase_III_dom"/>
</dbReference>
<dbReference type="SMART" id="SM00358">
    <property type="entry name" value="DSRM"/>
    <property type="match status" value="1"/>
</dbReference>
<keyword evidence="9" id="KW-0699">rRNA-binding</keyword>
<gene>
    <name evidence="9 12" type="primary">rnc</name>
    <name evidence="12" type="ORF">NCTC10529_01468</name>
</gene>
<keyword evidence="6 9" id="KW-0255">Endonuclease</keyword>
<dbReference type="FunFam" id="1.10.1520.10:FF:000001">
    <property type="entry name" value="Ribonuclease 3"/>
    <property type="match status" value="1"/>
</dbReference>
<reference evidence="12 13" key="1">
    <citation type="submission" date="2018-06" db="EMBL/GenBank/DDBJ databases">
        <authorList>
            <consortium name="Pathogen Informatics"/>
            <person name="Doyle S."/>
        </authorList>
    </citation>
    <scope>NUCLEOTIDE SEQUENCE [LARGE SCALE GENOMIC DNA]</scope>
    <source>
        <strain evidence="12 13">NCTC10529</strain>
    </source>
</reference>
<dbReference type="Gene3D" id="1.10.1520.10">
    <property type="entry name" value="Ribonuclease III domain"/>
    <property type="match status" value="1"/>
</dbReference>
<dbReference type="HAMAP" id="MF_00104">
    <property type="entry name" value="RNase_III"/>
    <property type="match status" value="1"/>
</dbReference>
<dbReference type="EC" id="3.1.26.3" evidence="9"/>
<evidence type="ECO:0000313" key="13">
    <source>
        <dbReference type="Proteomes" id="UP000248598"/>
    </source>
</evidence>
<evidence type="ECO:0000313" key="12">
    <source>
        <dbReference type="EMBL" id="SQH25272.1"/>
    </source>
</evidence>
<evidence type="ECO:0000256" key="8">
    <source>
        <dbReference type="ARBA" id="ARBA00022884"/>
    </source>
</evidence>
<dbReference type="PROSITE" id="PS00517">
    <property type="entry name" value="RNASE_3_1"/>
    <property type="match status" value="1"/>
</dbReference>
<keyword evidence="8 9" id="KW-0694">RNA-binding</keyword>
<comment type="function">
    <text evidence="9">Digests double-stranded RNA. Involved in the processing of primary rRNA transcript to yield the immediate precursors to the large and small rRNAs (23S and 16S). Processes some mRNAs, and tRNAs when they are encoded in the rRNA operon. Processes pre-crRNA and tracrRNA of type II CRISPR loci if present in the organism.</text>
</comment>
<dbReference type="AlphaFoldDB" id="A0AAX2J4M5"/>
<evidence type="ECO:0000259" key="11">
    <source>
        <dbReference type="PROSITE" id="PS50142"/>
    </source>
</evidence>
<keyword evidence="4 9" id="KW-0507">mRNA processing</keyword>
<evidence type="ECO:0000256" key="2">
    <source>
        <dbReference type="ARBA" id="ARBA00010183"/>
    </source>
</evidence>
<dbReference type="CDD" id="cd10845">
    <property type="entry name" value="DSRM_RNAse_III_family"/>
    <property type="match status" value="1"/>
</dbReference>
<evidence type="ECO:0000256" key="5">
    <source>
        <dbReference type="ARBA" id="ARBA00022722"/>
    </source>
</evidence>
<dbReference type="Pfam" id="PF14622">
    <property type="entry name" value="Ribonucleas_3_3"/>
    <property type="match status" value="1"/>
</dbReference>
<keyword evidence="9" id="KW-0479">Metal-binding</keyword>
<evidence type="ECO:0000256" key="4">
    <source>
        <dbReference type="ARBA" id="ARBA00022664"/>
    </source>
</evidence>
<feature type="binding site" evidence="9">
    <location>
        <position position="118"/>
    </location>
    <ligand>
        <name>Mg(2+)</name>
        <dbReference type="ChEBI" id="CHEBI:18420"/>
    </ligand>
</feature>
<dbReference type="SUPFAM" id="SSF54768">
    <property type="entry name" value="dsRNA-binding domain-like"/>
    <property type="match status" value="1"/>
</dbReference>
<dbReference type="Proteomes" id="UP000248598">
    <property type="component" value="Chromosome 1"/>
</dbReference>
<dbReference type="SUPFAM" id="SSF69065">
    <property type="entry name" value="RNase III domain-like"/>
    <property type="match status" value="1"/>
</dbReference>
<proteinExistence type="inferred from homology"/>
<dbReference type="Pfam" id="PF00035">
    <property type="entry name" value="dsrm"/>
    <property type="match status" value="1"/>
</dbReference>
<comment type="cofactor">
    <cofactor evidence="9">
        <name>Mg(2+)</name>
        <dbReference type="ChEBI" id="CHEBI:18420"/>
    </cofactor>
</comment>
<feature type="domain" description="RNase III" evidence="11">
    <location>
        <begin position="10"/>
        <end position="132"/>
    </location>
</feature>
<dbReference type="Gene3D" id="3.30.160.20">
    <property type="match status" value="1"/>
</dbReference>
<dbReference type="NCBIfam" id="TIGR02191">
    <property type="entry name" value="RNaseIII"/>
    <property type="match status" value="1"/>
</dbReference>
<keyword evidence="3 9" id="KW-0698">rRNA processing</keyword>
<feature type="active site" evidence="9">
    <location>
        <position position="121"/>
    </location>
</feature>
<comment type="similarity">
    <text evidence="2">Belongs to the ribonuclease III family.</text>
</comment>
<keyword evidence="9" id="KW-0819">tRNA processing</keyword>
<keyword evidence="9" id="KW-0963">Cytoplasm</keyword>
<feature type="binding site" evidence="9">
    <location>
        <position position="121"/>
    </location>
    <ligand>
        <name>Mg(2+)</name>
        <dbReference type="ChEBI" id="CHEBI:18420"/>
    </ligand>
</feature>
<dbReference type="GO" id="GO:0006364">
    <property type="term" value="P:rRNA processing"/>
    <property type="evidence" value="ECO:0007669"/>
    <property type="project" value="UniProtKB-UniRule"/>
</dbReference>
<dbReference type="PROSITE" id="PS50137">
    <property type="entry name" value="DS_RBD"/>
    <property type="match status" value="1"/>
</dbReference>
<evidence type="ECO:0000259" key="10">
    <source>
        <dbReference type="PROSITE" id="PS50137"/>
    </source>
</evidence>
<comment type="subcellular location">
    <subcellularLocation>
        <location evidence="9">Cytoplasm</location>
    </subcellularLocation>
</comment>
<evidence type="ECO:0000256" key="3">
    <source>
        <dbReference type="ARBA" id="ARBA00022552"/>
    </source>
</evidence>
<dbReference type="PROSITE" id="PS50142">
    <property type="entry name" value="RNASE_3_2"/>
    <property type="match status" value="1"/>
</dbReference>
<dbReference type="GO" id="GO:0004525">
    <property type="term" value="F:ribonuclease III activity"/>
    <property type="evidence" value="ECO:0007669"/>
    <property type="project" value="UniProtKB-UniRule"/>
</dbReference>
<dbReference type="SMART" id="SM00535">
    <property type="entry name" value="RIBOc"/>
    <property type="match status" value="1"/>
</dbReference>
<dbReference type="RefSeq" id="WP_003786933.1">
    <property type="nucleotide sequence ID" value="NZ_CP091518.1"/>
</dbReference>
<comment type="subunit">
    <text evidence="9">Homodimer.</text>
</comment>
<dbReference type="GO" id="GO:0010468">
    <property type="term" value="P:regulation of gene expression"/>
    <property type="evidence" value="ECO:0007669"/>
    <property type="project" value="TreeGrafter"/>
</dbReference>
<dbReference type="PANTHER" id="PTHR11207:SF0">
    <property type="entry name" value="RIBONUCLEASE 3"/>
    <property type="match status" value="1"/>
</dbReference>